<reference evidence="3 4" key="1">
    <citation type="submission" date="2016-10" db="EMBL/GenBank/DDBJ databases">
        <authorList>
            <person name="de Groot N.N."/>
        </authorList>
    </citation>
    <scope>NUCLEOTIDE SEQUENCE [LARGE SCALE GENOMIC DNA]</scope>
    <source>
        <strain evidence="3 4">DSM 15345</strain>
    </source>
</reference>
<dbReference type="Pfam" id="PF00271">
    <property type="entry name" value="Helicase_C"/>
    <property type="match status" value="1"/>
</dbReference>
<dbReference type="SUPFAM" id="SSF52540">
    <property type="entry name" value="P-loop containing nucleoside triphosphate hydrolases"/>
    <property type="match status" value="1"/>
</dbReference>
<dbReference type="RefSeq" id="WP_217632265.1">
    <property type="nucleotide sequence ID" value="NZ_FNQM01000031.1"/>
</dbReference>
<dbReference type="Gene3D" id="3.40.50.300">
    <property type="entry name" value="P-loop containing nucleotide triphosphate hydrolases"/>
    <property type="match status" value="2"/>
</dbReference>
<sequence>MNDLDTEADTCRKVITPRLQAVGWERSPHQIQEQRIITPGRILFAKGGTRRGRRKRLDYLLRYAPDVPIAVVEAKASYKTAAEGMQQAKLYASMLGVKFAYATNGADIFEFDAFTGVETKRPDFPPPAELWDRQKAGLALKPEGEEIVLTPGRPDPEQPLRYYQEAAVLRAVESIAAGRRRTLLTLCTGAGKTPIAFHIAWRLHQARWTAMPGRLRARILFLADRDVLVKDPQNRHFAPFGEGRHRILGGRAPGSREVFFATYQALLGEGPDATPFAGLPRDFFDLIIVDECHRGSSRDESAWRTILTHFSAAAQLGMTATPLHEDARDTYAYFGTPLYTYSLRQGIDDGYLAPYKVRRVVTDFDATGWRPTAGELDRFGQEIPDEEYQTKDFERVVALRARTEAIARHLTDFLRATDPYAKTLVFCVDQEHADEMRRALSNLNADLMARDPDWVCRVTADEGDVGRTHLDHFQDIDQRTPTILTTSQMLTTGVDAPTVRNVVLARVIGSMSEFKQIIGRGTRVREDYGKTWFTILDYTGTATAKFADPDFDGDPVAVTIDTIDPETGATTSTEDEPAEDQSETGDGAGEGGVIPPGDGVGEGGVLPPGGGGGGGRIKYYVDSGEAEIVVDIETELDGDGKLVTRRVVEKTSDIVRTLYPTPIALRTAWGLPDKRRAVAEALAARGLDVSELAEAAGQPDADPFDLLCHVAWGTPPRTRRERAEALKRRKPAVFERFGDDARAVLDALLDRYEAGGPDELDLPEALKIGALSAMGNTSEIAARFGGPDKLREAVIELQQEIYAA</sequence>
<evidence type="ECO:0000259" key="2">
    <source>
        <dbReference type="PROSITE" id="PS51192"/>
    </source>
</evidence>
<dbReference type="Proteomes" id="UP000198703">
    <property type="component" value="Unassembled WGS sequence"/>
</dbReference>
<organism evidence="3 4">
    <name type="scientific">Rubrimonas cliftonensis</name>
    <dbReference type="NCBI Taxonomy" id="89524"/>
    <lineage>
        <taxon>Bacteria</taxon>
        <taxon>Pseudomonadati</taxon>
        <taxon>Pseudomonadota</taxon>
        <taxon>Alphaproteobacteria</taxon>
        <taxon>Rhodobacterales</taxon>
        <taxon>Paracoccaceae</taxon>
        <taxon>Rubrimonas</taxon>
    </lineage>
</organism>
<dbReference type="AlphaFoldDB" id="A0A1H4FY73"/>
<evidence type="ECO:0000313" key="4">
    <source>
        <dbReference type="Proteomes" id="UP000198703"/>
    </source>
</evidence>
<dbReference type="GO" id="GO:0005524">
    <property type="term" value="F:ATP binding"/>
    <property type="evidence" value="ECO:0007669"/>
    <property type="project" value="InterPro"/>
</dbReference>
<dbReference type="SMART" id="SM00487">
    <property type="entry name" value="DEXDc"/>
    <property type="match status" value="1"/>
</dbReference>
<dbReference type="NCBIfam" id="NF046051">
    <property type="entry name" value="restrict_EcoAI"/>
    <property type="match status" value="1"/>
</dbReference>
<feature type="domain" description="Helicase ATP-binding" evidence="2">
    <location>
        <begin position="173"/>
        <end position="340"/>
    </location>
</feature>
<keyword evidence="4" id="KW-1185">Reference proteome</keyword>
<dbReference type="GO" id="GO:0006304">
    <property type="term" value="P:DNA modification"/>
    <property type="evidence" value="ECO:0007669"/>
    <property type="project" value="InterPro"/>
</dbReference>
<protein>
    <submittedName>
        <fullName evidence="3">Type I restriction enzyme, R subunit</fullName>
    </submittedName>
</protein>
<feature type="region of interest" description="Disordered" evidence="1">
    <location>
        <begin position="565"/>
        <end position="611"/>
    </location>
</feature>
<dbReference type="InterPro" id="IPR027417">
    <property type="entry name" value="P-loop_NTPase"/>
</dbReference>
<dbReference type="InterPro" id="IPR006935">
    <property type="entry name" value="Helicase/UvrB_N"/>
</dbReference>
<evidence type="ECO:0000256" key="1">
    <source>
        <dbReference type="SAM" id="MobiDB-lite"/>
    </source>
</evidence>
<dbReference type="InterPro" id="IPR013670">
    <property type="entry name" value="EcoEI_R_C_dom"/>
</dbReference>
<accession>A0A1H4FY73</accession>
<dbReference type="InterPro" id="IPR001650">
    <property type="entry name" value="Helicase_C-like"/>
</dbReference>
<evidence type="ECO:0000313" key="3">
    <source>
        <dbReference type="EMBL" id="SEB02293.1"/>
    </source>
</evidence>
<dbReference type="CDD" id="cd18032">
    <property type="entry name" value="DEXHc_RE_I_III_res"/>
    <property type="match status" value="1"/>
</dbReference>
<dbReference type="InterPro" id="IPR014001">
    <property type="entry name" value="Helicase_ATP-bd"/>
</dbReference>
<dbReference type="STRING" id="89524.SAMN05444370_13120"/>
<dbReference type="Pfam" id="PF04851">
    <property type="entry name" value="ResIII"/>
    <property type="match status" value="1"/>
</dbReference>
<dbReference type="GO" id="GO:0003677">
    <property type="term" value="F:DNA binding"/>
    <property type="evidence" value="ECO:0007669"/>
    <property type="project" value="InterPro"/>
</dbReference>
<gene>
    <name evidence="3" type="ORF">SAMN05444370_13120</name>
</gene>
<dbReference type="PANTHER" id="PTHR47396:SF1">
    <property type="entry name" value="ATP-DEPENDENT HELICASE IRC3-RELATED"/>
    <property type="match status" value="1"/>
</dbReference>
<feature type="compositionally biased region" description="Acidic residues" evidence="1">
    <location>
        <begin position="573"/>
        <end position="583"/>
    </location>
</feature>
<dbReference type="InterPro" id="IPR050742">
    <property type="entry name" value="Helicase_Restrict-Modif_Enz"/>
</dbReference>
<dbReference type="CDD" id="cd18799">
    <property type="entry name" value="SF2_C_EcoAI-like"/>
    <property type="match status" value="1"/>
</dbReference>
<name>A0A1H4FY73_9RHOB</name>
<dbReference type="GO" id="GO:0016787">
    <property type="term" value="F:hydrolase activity"/>
    <property type="evidence" value="ECO:0007669"/>
    <property type="project" value="InterPro"/>
</dbReference>
<feature type="compositionally biased region" description="Gly residues" evidence="1">
    <location>
        <begin position="586"/>
        <end position="611"/>
    </location>
</feature>
<dbReference type="PANTHER" id="PTHR47396">
    <property type="entry name" value="TYPE I RESTRICTION ENZYME ECOKI R PROTEIN"/>
    <property type="match status" value="1"/>
</dbReference>
<proteinExistence type="predicted"/>
<dbReference type="PROSITE" id="PS51192">
    <property type="entry name" value="HELICASE_ATP_BIND_1"/>
    <property type="match status" value="1"/>
</dbReference>
<dbReference type="EMBL" id="FNQM01000031">
    <property type="protein sequence ID" value="SEB02293.1"/>
    <property type="molecule type" value="Genomic_DNA"/>
</dbReference>
<dbReference type="GO" id="GO:0005829">
    <property type="term" value="C:cytosol"/>
    <property type="evidence" value="ECO:0007669"/>
    <property type="project" value="TreeGrafter"/>
</dbReference>
<dbReference type="Pfam" id="PF08463">
    <property type="entry name" value="EcoEI_R_C"/>
    <property type="match status" value="1"/>
</dbReference>
<dbReference type="Gene3D" id="3.90.1570.30">
    <property type="match status" value="1"/>
</dbReference>